<dbReference type="GeneTree" id="ENSGT00940000182523"/>
<dbReference type="Ensembl" id="ENSORLT00000045611.1">
    <property type="protein sequence ID" value="ENSORLP00000030615.1"/>
    <property type="gene ID" value="ENSORLG00000028781.1"/>
</dbReference>
<keyword evidence="1" id="KW-0472">Membrane</keyword>
<feature type="transmembrane region" description="Helical" evidence="1">
    <location>
        <begin position="47"/>
        <end position="70"/>
    </location>
</feature>
<organism evidence="2 3">
    <name type="scientific">Oryzias latipes</name>
    <name type="common">Japanese rice fish</name>
    <name type="synonym">Japanese killifish</name>
    <dbReference type="NCBI Taxonomy" id="8090"/>
    <lineage>
        <taxon>Eukaryota</taxon>
        <taxon>Metazoa</taxon>
        <taxon>Chordata</taxon>
        <taxon>Craniata</taxon>
        <taxon>Vertebrata</taxon>
        <taxon>Euteleostomi</taxon>
        <taxon>Actinopterygii</taxon>
        <taxon>Neopterygii</taxon>
        <taxon>Teleostei</taxon>
        <taxon>Neoteleostei</taxon>
        <taxon>Acanthomorphata</taxon>
        <taxon>Ovalentaria</taxon>
        <taxon>Atherinomorphae</taxon>
        <taxon>Beloniformes</taxon>
        <taxon>Adrianichthyidae</taxon>
        <taxon>Oryziinae</taxon>
        <taxon>Oryzias</taxon>
    </lineage>
</organism>
<feature type="transmembrane region" description="Helical" evidence="1">
    <location>
        <begin position="82"/>
        <end position="102"/>
    </location>
</feature>
<evidence type="ECO:0000256" key="1">
    <source>
        <dbReference type="SAM" id="Phobius"/>
    </source>
</evidence>
<keyword evidence="3" id="KW-1185">Reference proteome</keyword>
<evidence type="ECO:0000313" key="2">
    <source>
        <dbReference type="Ensembl" id="ENSORLP00000030615.1"/>
    </source>
</evidence>
<evidence type="ECO:0000313" key="3">
    <source>
        <dbReference type="Proteomes" id="UP000001038"/>
    </source>
</evidence>
<keyword evidence="1" id="KW-1133">Transmembrane helix</keyword>
<proteinExistence type="predicted"/>
<keyword evidence="1" id="KW-0812">Transmembrane</keyword>
<dbReference type="Bgee" id="ENSORLG00000028781">
    <property type="expression patterns" value="Expressed in gastrula and 9 other cell types or tissues"/>
</dbReference>
<dbReference type="AlphaFoldDB" id="A0A3B3HFD8"/>
<accession>A0A3B3HFD8</accession>
<dbReference type="InParanoid" id="A0A3B3HFD8"/>
<name>A0A3B3HFD8_ORYLA</name>
<sequence>MRLHYADWQKSGIRVNQSRVNCSRPAKTCFIPLKIIPVLDINRIISIFNWVVVLKLTIAVCLLFSIRAVVMHTITKKVMKKNVILIFLFFFWLINFAVFVSFQMQAPKTSQCDAKAVQQAHRHLLSTEREAFKIVVHFDHTVCFPFLSACTKTVTFPPQHWQLLANRGVPKYRYDISLYLVP</sequence>
<dbReference type="Proteomes" id="UP000001038">
    <property type="component" value="Chromosome 9"/>
</dbReference>
<protein>
    <submittedName>
        <fullName evidence="2">Uncharacterized protein</fullName>
    </submittedName>
</protein>
<reference evidence="2 3" key="1">
    <citation type="journal article" date="2007" name="Nature">
        <title>The medaka draft genome and insights into vertebrate genome evolution.</title>
        <authorList>
            <person name="Kasahara M."/>
            <person name="Naruse K."/>
            <person name="Sasaki S."/>
            <person name="Nakatani Y."/>
            <person name="Qu W."/>
            <person name="Ahsan B."/>
            <person name="Yamada T."/>
            <person name="Nagayasu Y."/>
            <person name="Doi K."/>
            <person name="Kasai Y."/>
            <person name="Jindo T."/>
            <person name="Kobayashi D."/>
            <person name="Shimada A."/>
            <person name="Toyoda A."/>
            <person name="Kuroki Y."/>
            <person name="Fujiyama A."/>
            <person name="Sasaki T."/>
            <person name="Shimizu A."/>
            <person name="Asakawa S."/>
            <person name="Shimizu N."/>
            <person name="Hashimoto S."/>
            <person name="Yang J."/>
            <person name="Lee Y."/>
            <person name="Matsushima K."/>
            <person name="Sugano S."/>
            <person name="Sakaizumi M."/>
            <person name="Narita T."/>
            <person name="Ohishi K."/>
            <person name="Haga S."/>
            <person name="Ohta F."/>
            <person name="Nomoto H."/>
            <person name="Nogata K."/>
            <person name="Morishita T."/>
            <person name="Endo T."/>
            <person name="Shin-I T."/>
            <person name="Takeda H."/>
            <person name="Morishita S."/>
            <person name="Kohara Y."/>
        </authorList>
    </citation>
    <scope>NUCLEOTIDE SEQUENCE [LARGE SCALE GENOMIC DNA]</scope>
    <source>
        <strain evidence="2 3">Hd-rR</strain>
    </source>
</reference>
<reference evidence="2" key="2">
    <citation type="submission" date="2025-08" db="UniProtKB">
        <authorList>
            <consortium name="Ensembl"/>
        </authorList>
    </citation>
    <scope>IDENTIFICATION</scope>
    <source>
        <strain evidence="2">Hd-rR</strain>
    </source>
</reference>
<reference evidence="2" key="3">
    <citation type="submission" date="2025-09" db="UniProtKB">
        <authorList>
            <consortium name="Ensembl"/>
        </authorList>
    </citation>
    <scope>IDENTIFICATION</scope>
    <source>
        <strain evidence="2">Hd-rR</strain>
    </source>
</reference>